<evidence type="ECO:0000256" key="8">
    <source>
        <dbReference type="ARBA" id="ARBA00023136"/>
    </source>
</evidence>
<keyword evidence="3" id="KW-0597">Phosphoprotein</keyword>
<dbReference type="SUPFAM" id="SSF55874">
    <property type="entry name" value="ATPase domain of HSP90 chaperone/DNA topoisomerase II/histidine kinase"/>
    <property type="match status" value="1"/>
</dbReference>
<dbReference type="InterPro" id="IPR050640">
    <property type="entry name" value="Bact_2-comp_sensor_kinase"/>
</dbReference>
<dbReference type="SMART" id="SM00304">
    <property type="entry name" value="HAMP"/>
    <property type="match status" value="1"/>
</dbReference>
<evidence type="ECO:0000256" key="3">
    <source>
        <dbReference type="ARBA" id="ARBA00022553"/>
    </source>
</evidence>
<dbReference type="Pfam" id="PF06580">
    <property type="entry name" value="His_kinase"/>
    <property type="match status" value="1"/>
</dbReference>
<evidence type="ECO:0000256" key="4">
    <source>
        <dbReference type="ARBA" id="ARBA00022679"/>
    </source>
</evidence>
<dbReference type="EMBL" id="SUMG01000031">
    <property type="protein sequence ID" value="NBG89578.1"/>
    <property type="molecule type" value="Genomic_DNA"/>
</dbReference>
<organism evidence="11 12">
    <name type="scientific">Isachenkonia alkalipeptolytica</name>
    <dbReference type="NCBI Taxonomy" id="2565777"/>
    <lineage>
        <taxon>Bacteria</taxon>
        <taxon>Bacillati</taxon>
        <taxon>Bacillota</taxon>
        <taxon>Clostridia</taxon>
        <taxon>Eubacteriales</taxon>
        <taxon>Clostridiaceae</taxon>
        <taxon>Isachenkonia</taxon>
    </lineage>
</organism>
<dbReference type="GO" id="GO:0000155">
    <property type="term" value="F:phosphorelay sensor kinase activity"/>
    <property type="evidence" value="ECO:0007669"/>
    <property type="project" value="InterPro"/>
</dbReference>
<comment type="caution">
    <text evidence="11">The sequence shown here is derived from an EMBL/GenBank/DDBJ whole genome shotgun (WGS) entry which is preliminary data.</text>
</comment>
<keyword evidence="8 9" id="KW-0472">Membrane</keyword>
<dbReference type="PANTHER" id="PTHR34220:SF7">
    <property type="entry name" value="SENSOR HISTIDINE KINASE YPDA"/>
    <property type="match status" value="1"/>
</dbReference>
<evidence type="ECO:0000256" key="2">
    <source>
        <dbReference type="ARBA" id="ARBA00022475"/>
    </source>
</evidence>
<keyword evidence="12" id="KW-1185">Reference proteome</keyword>
<dbReference type="Gene3D" id="6.10.340.10">
    <property type="match status" value="1"/>
</dbReference>
<dbReference type="InterPro" id="IPR010559">
    <property type="entry name" value="Sig_transdc_His_kin_internal"/>
</dbReference>
<protein>
    <submittedName>
        <fullName evidence="11">HAMP domain-containing protein</fullName>
    </submittedName>
</protein>
<dbReference type="AlphaFoldDB" id="A0AA44BF27"/>
<feature type="transmembrane region" description="Helical" evidence="9">
    <location>
        <begin position="250"/>
        <end position="273"/>
    </location>
</feature>
<sequence length="542" mass="61795">MKKSIGFKILLAVGTAFIALFILFLGLFHQEMTQEVIPLTENLTQQLVDAKGQEIDAWFEMRIEEVHGYARNMDYFDLNREEALTYLQEQQQVRDDVYESLGVIDPEGNACITNGACFSIVDREYYQRIEGEQKAYVISQPIESQANEENIVVILHEVEGEASQEVAYVSAAIDLGKINAIARDIQLYEGQGTIIDSEGQGIGTRDPIGGGNPGIQVFDTRVNPAASWRLMFEVEEQQMTAGLWRLQYRALMIGILVAAVLLILLFVLIKSIVYPVRKLQKLMGEVQSGDTKVRFAGQGEDEINQLGGYFNHMLKDLDRIYGEKQEADYRLLQEQVKPHFLYNTLDTIRWSAEEYNAHEVAELVEALSQYFRVGFNQGKKFVTLEEELTHLESYLRIQEARYEERLDYEISYDEALLKERIPKIILQPLAENAINYSELLEKQEKCFLSVSLEKKGKDLHIEVKDNGRVLTEDRIKTIQESLDQNLGPGEAIGFGLYWINHRIKQICGQNYGVYLFPVKDGEQRVGTGVRVIYCRKGGGEDA</sequence>
<keyword evidence="6" id="KW-0418">Kinase</keyword>
<dbReference type="Proteomes" id="UP000449710">
    <property type="component" value="Unassembled WGS sequence"/>
</dbReference>
<dbReference type="Pfam" id="PF02743">
    <property type="entry name" value="dCache_1"/>
    <property type="match status" value="1"/>
</dbReference>
<keyword evidence="7 9" id="KW-1133">Transmembrane helix</keyword>
<keyword evidence="2" id="KW-1003">Cell membrane</keyword>
<keyword evidence="4" id="KW-0808">Transferase</keyword>
<reference evidence="11 12" key="1">
    <citation type="submission" date="2019-04" db="EMBL/GenBank/DDBJ databases">
        <title>Isachenkonia alkalipeptolytica gen. nov. sp. nov. a new anaerobic, alkiliphilic organothrophic bacterium capable to reduce synthesized ferrihydrite isolated from a soda lake.</title>
        <authorList>
            <person name="Toshchakov S.V."/>
            <person name="Zavarzina D.G."/>
            <person name="Zhilina T.N."/>
            <person name="Kostrikina N.A."/>
            <person name="Kublanov I.V."/>
        </authorList>
    </citation>
    <scope>NUCLEOTIDE SEQUENCE [LARGE SCALE GENOMIC DNA]</scope>
    <source>
        <strain evidence="11 12">Z-1701</strain>
    </source>
</reference>
<dbReference type="PROSITE" id="PS50885">
    <property type="entry name" value="HAMP"/>
    <property type="match status" value="1"/>
</dbReference>
<dbReference type="InterPro" id="IPR033479">
    <property type="entry name" value="dCache_1"/>
</dbReference>
<proteinExistence type="predicted"/>
<dbReference type="CDD" id="cd06225">
    <property type="entry name" value="HAMP"/>
    <property type="match status" value="1"/>
</dbReference>
<feature type="domain" description="HAMP" evidence="10">
    <location>
        <begin position="270"/>
        <end position="322"/>
    </location>
</feature>
<evidence type="ECO:0000256" key="1">
    <source>
        <dbReference type="ARBA" id="ARBA00004651"/>
    </source>
</evidence>
<dbReference type="PANTHER" id="PTHR34220">
    <property type="entry name" value="SENSOR HISTIDINE KINASE YPDA"/>
    <property type="match status" value="1"/>
</dbReference>
<dbReference type="Pfam" id="PF00672">
    <property type="entry name" value="HAMP"/>
    <property type="match status" value="1"/>
</dbReference>
<evidence type="ECO:0000256" key="5">
    <source>
        <dbReference type="ARBA" id="ARBA00022692"/>
    </source>
</evidence>
<dbReference type="InterPro" id="IPR003594">
    <property type="entry name" value="HATPase_dom"/>
</dbReference>
<dbReference type="RefSeq" id="WP_160723376.1">
    <property type="nucleotide sequence ID" value="NZ_SUMG01000031.1"/>
</dbReference>
<evidence type="ECO:0000313" key="11">
    <source>
        <dbReference type="EMBL" id="NBG89578.1"/>
    </source>
</evidence>
<dbReference type="Gene3D" id="3.30.450.20">
    <property type="entry name" value="PAS domain"/>
    <property type="match status" value="1"/>
</dbReference>
<gene>
    <name evidence="11" type="ORF">ISALK_13910</name>
</gene>
<dbReference type="Pfam" id="PF02518">
    <property type="entry name" value="HATPase_c"/>
    <property type="match status" value="1"/>
</dbReference>
<keyword evidence="5 9" id="KW-0812">Transmembrane</keyword>
<evidence type="ECO:0000313" key="12">
    <source>
        <dbReference type="Proteomes" id="UP000449710"/>
    </source>
</evidence>
<accession>A0AA44BF27</accession>
<evidence type="ECO:0000256" key="7">
    <source>
        <dbReference type="ARBA" id="ARBA00022989"/>
    </source>
</evidence>
<dbReference type="InterPro" id="IPR036890">
    <property type="entry name" value="HATPase_C_sf"/>
</dbReference>
<evidence type="ECO:0000256" key="9">
    <source>
        <dbReference type="SAM" id="Phobius"/>
    </source>
</evidence>
<dbReference type="Gene3D" id="3.30.565.10">
    <property type="entry name" value="Histidine kinase-like ATPase, C-terminal domain"/>
    <property type="match status" value="1"/>
</dbReference>
<comment type="subcellular location">
    <subcellularLocation>
        <location evidence="1">Cell membrane</location>
        <topology evidence="1">Multi-pass membrane protein</topology>
    </subcellularLocation>
</comment>
<evidence type="ECO:0000259" key="10">
    <source>
        <dbReference type="PROSITE" id="PS50885"/>
    </source>
</evidence>
<name>A0AA44BF27_9CLOT</name>
<dbReference type="InterPro" id="IPR003660">
    <property type="entry name" value="HAMP_dom"/>
</dbReference>
<evidence type="ECO:0000256" key="6">
    <source>
        <dbReference type="ARBA" id="ARBA00022777"/>
    </source>
</evidence>
<dbReference type="SUPFAM" id="SSF158472">
    <property type="entry name" value="HAMP domain-like"/>
    <property type="match status" value="1"/>
</dbReference>
<dbReference type="GO" id="GO:0005886">
    <property type="term" value="C:plasma membrane"/>
    <property type="evidence" value="ECO:0007669"/>
    <property type="project" value="UniProtKB-SubCell"/>
</dbReference>